<gene>
    <name evidence="1" type="ORF">DVR12_10610</name>
</gene>
<sequence length="183" mass="21073">MFAYSIINYHELKPGHLCNVIANKFHAPIQQLIDQVMTYFNLDRQDDKQAPAVADLQHLLFGKMQTETSQLIRKETSVLFPVIRNASALNKSTKNLQPGAYDSIQQAFQKILLLLQKLRQVSSNYQLQQHWSAEYKLCVNDMLIAEQVIQQWIYIEQNILYPAAIPGHTIVVSQHEINNVIID</sequence>
<evidence type="ECO:0000313" key="2">
    <source>
        <dbReference type="Proteomes" id="UP000260644"/>
    </source>
</evidence>
<accession>A0A3E1YBJ2</accession>
<dbReference type="Proteomes" id="UP000260644">
    <property type="component" value="Unassembled WGS sequence"/>
</dbReference>
<organism evidence="1 2">
    <name type="scientific">Chitinophaga silvatica</name>
    <dbReference type="NCBI Taxonomy" id="2282649"/>
    <lineage>
        <taxon>Bacteria</taxon>
        <taxon>Pseudomonadati</taxon>
        <taxon>Bacteroidota</taxon>
        <taxon>Chitinophagia</taxon>
        <taxon>Chitinophagales</taxon>
        <taxon>Chitinophagaceae</taxon>
        <taxon>Chitinophaga</taxon>
    </lineage>
</organism>
<comment type="caution">
    <text evidence="1">The sequence shown here is derived from an EMBL/GenBank/DDBJ whole genome shotgun (WGS) entry which is preliminary data.</text>
</comment>
<protein>
    <submittedName>
        <fullName evidence="1">Uncharacterized protein</fullName>
    </submittedName>
</protein>
<dbReference type="EMBL" id="QPMM01000004">
    <property type="protein sequence ID" value="RFS23457.1"/>
    <property type="molecule type" value="Genomic_DNA"/>
</dbReference>
<dbReference type="OrthoDB" id="679106at2"/>
<dbReference type="Gene3D" id="1.20.120.520">
    <property type="entry name" value="nmb1532 protein domain like"/>
    <property type="match status" value="1"/>
</dbReference>
<dbReference type="AlphaFoldDB" id="A0A3E1YBJ2"/>
<reference evidence="1 2" key="1">
    <citation type="submission" date="2018-07" db="EMBL/GenBank/DDBJ databases">
        <title>Chitinophaga K2CV101002-2 sp. nov., isolated from a monsoon evergreen broad-leaved forest soil.</title>
        <authorList>
            <person name="Lv Y."/>
        </authorList>
    </citation>
    <scope>NUCLEOTIDE SEQUENCE [LARGE SCALE GENOMIC DNA]</scope>
    <source>
        <strain evidence="1 2">GDMCC 1.1288</strain>
    </source>
</reference>
<evidence type="ECO:0000313" key="1">
    <source>
        <dbReference type="EMBL" id="RFS23457.1"/>
    </source>
</evidence>
<dbReference type="RefSeq" id="WP_116975649.1">
    <property type="nucleotide sequence ID" value="NZ_QPMM01000004.1"/>
</dbReference>
<proteinExistence type="predicted"/>
<keyword evidence="2" id="KW-1185">Reference proteome</keyword>
<name>A0A3E1YBJ2_9BACT</name>